<gene>
    <name evidence="2" type="ORF">SAY86_027699</name>
</gene>
<protein>
    <submittedName>
        <fullName evidence="2">Uncharacterized protein</fullName>
    </submittedName>
</protein>
<reference evidence="2 3" key="1">
    <citation type="journal article" date="2023" name="Hortic Res">
        <title>Pangenome of water caltrop reveals structural variations and asymmetric subgenome divergence after allopolyploidization.</title>
        <authorList>
            <person name="Zhang X."/>
            <person name="Chen Y."/>
            <person name="Wang L."/>
            <person name="Yuan Y."/>
            <person name="Fang M."/>
            <person name="Shi L."/>
            <person name="Lu R."/>
            <person name="Comes H.P."/>
            <person name="Ma Y."/>
            <person name="Chen Y."/>
            <person name="Huang G."/>
            <person name="Zhou Y."/>
            <person name="Zheng Z."/>
            <person name="Qiu Y."/>
        </authorList>
    </citation>
    <scope>NUCLEOTIDE SEQUENCE [LARGE SCALE GENOMIC DNA]</scope>
    <source>
        <strain evidence="2">F231</strain>
    </source>
</reference>
<dbReference type="InterPro" id="IPR005061">
    <property type="entry name" value="Ist1"/>
</dbReference>
<comment type="similarity">
    <text evidence="1">Belongs to the IST1 family.</text>
</comment>
<sequence length="133" mass="15910">MLDVLFWWQKASKCKQLIKRVQCRHKLLKNKRYSILRQVREDVAQLIWTDYEEITIDRHYAQQLFKDESTMAVYGLLDHFCEFNIIHLSYIHRHSICLSKMLDRPELRAIQERYGHGFIKGALDLHPGSLVNP</sequence>
<organism evidence="2 3">
    <name type="scientific">Trapa natans</name>
    <name type="common">Water chestnut</name>
    <dbReference type="NCBI Taxonomy" id="22666"/>
    <lineage>
        <taxon>Eukaryota</taxon>
        <taxon>Viridiplantae</taxon>
        <taxon>Streptophyta</taxon>
        <taxon>Embryophyta</taxon>
        <taxon>Tracheophyta</taxon>
        <taxon>Spermatophyta</taxon>
        <taxon>Magnoliopsida</taxon>
        <taxon>eudicotyledons</taxon>
        <taxon>Gunneridae</taxon>
        <taxon>Pentapetalae</taxon>
        <taxon>rosids</taxon>
        <taxon>malvids</taxon>
        <taxon>Myrtales</taxon>
        <taxon>Lythraceae</taxon>
        <taxon>Trapa</taxon>
    </lineage>
</organism>
<comment type="caution">
    <text evidence="2">The sequence shown here is derived from an EMBL/GenBank/DDBJ whole genome shotgun (WGS) entry which is preliminary data.</text>
</comment>
<proteinExistence type="inferred from homology"/>
<dbReference type="EMBL" id="JAXQNO010000021">
    <property type="protein sequence ID" value="KAK4769549.1"/>
    <property type="molecule type" value="Genomic_DNA"/>
</dbReference>
<dbReference type="InterPro" id="IPR042277">
    <property type="entry name" value="IST1-like"/>
</dbReference>
<dbReference type="Pfam" id="PF03398">
    <property type="entry name" value="Ist1"/>
    <property type="match status" value="1"/>
</dbReference>
<dbReference type="PANTHER" id="PTHR12161">
    <property type="entry name" value="IST1 FAMILY MEMBER"/>
    <property type="match status" value="1"/>
</dbReference>
<keyword evidence="3" id="KW-1185">Reference proteome</keyword>
<name>A0AAN7QJH3_TRANT</name>
<evidence type="ECO:0000313" key="3">
    <source>
        <dbReference type="Proteomes" id="UP001346149"/>
    </source>
</evidence>
<dbReference type="GO" id="GO:0015031">
    <property type="term" value="P:protein transport"/>
    <property type="evidence" value="ECO:0007669"/>
    <property type="project" value="InterPro"/>
</dbReference>
<dbReference type="Proteomes" id="UP001346149">
    <property type="component" value="Unassembled WGS sequence"/>
</dbReference>
<evidence type="ECO:0000256" key="1">
    <source>
        <dbReference type="ARBA" id="ARBA00005536"/>
    </source>
</evidence>
<dbReference type="Gene3D" id="1.20.1260.60">
    <property type="entry name" value="Vacuolar protein sorting-associated protein Ist1"/>
    <property type="match status" value="1"/>
</dbReference>
<evidence type="ECO:0000313" key="2">
    <source>
        <dbReference type="EMBL" id="KAK4769549.1"/>
    </source>
</evidence>
<dbReference type="PANTHER" id="PTHR12161:SF44">
    <property type="entry name" value="REGULATOR OF VPS4 ACTIVITY IN THE MVB PATHWAY PROTEIN"/>
    <property type="match status" value="1"/>
</dbReference>
<dbReference type="AlphaFoldDB" id="A0AAN7QJH3"/>
<accession>A0AAN7QJH3</accession>